<keyword evidence="3" id="KW-1185">Reference proteome</keyword>
<dbReference type="AlphaFoldDB" id="A0A4Z0D181"/>
<feature type="domain" description="Putative Se/S carrier protein-like" evidence="1">
    <location>
        <begin position="8"/>
        <end position="75"/>
    </location>
</feature>
<comment type="caution">
    <text evidence="2">The sequence shown here is derived from an EMBL/GenBank/DDBJ whole genome shotgun (WGS) entry which is preliminary data.</text>
</comment>
<sequence>MERENIFLILTFDSTHHAMRAESILKEENIAIKTIPTPRDITLSCGLAIKASVSDKEIIIKMHEDKTLDFKNLYEVSTMDNKRELKKII</sequence>
<dbReference type="Pfam" id="PF11823">
    <property type="entry name" value="Se_S_carrier"/>
    <property type="match status" value="1"/>
</dbReference>
<gene>
    <name evidence="2" type="ORF">E4100_08390</name>
</gene>
<reference evidence="2 3" key="1">
    <citation type="submission" date="2019-03" db="EMBL/GenBank/DDBJ databases">
        <title>Draft genome sequence data and analysis of a Fermenting Bacterium, Soehngenia longevitae strain 1933PT, isolated from petroleum reservoir in Azerbaijan.</title>
        <authorList>
            <person name="Grouzdev D.S."/>
            <person name="Bidzhieva S.K."/>
            <person name="Sokolova D.S."/>
            <person name="Tourova T.P."/>
            <person name="Poltaraus A.B."/>
            <person name="Nazina T.N."/>
        </authorList>
    </citation>
    <scope>NUCLEOTIDE SEQUENCE [LARGE SCALE GENOMIC DNA]</scope>
    <source>
        <strain evidence="2 3">1933P</strain>
    </source>
</reference>
<name>A0A4Z0D181_9FIRM</name>
<organism evidence="2 3">
    <name type="scientific">Soehngenia longivitae</name>
    <dbReference type="NCBI Taxonomy" id="2562294"/>
    <lineage>
        <taxon>Bacteria</taxon>
        <taxon>Bacillati</taxon>
        <taxon>Bacillota</taxon>
        <taxon>Tissierellia</taxon>
        <taxon>Tissierellales</taxon>
        <taxon>Tissierellaceae</taxon>
        <taxon>Soehngenia</taxon>
    </lineage>
</organism>
<dbReference type="Proteomes" id="UP000298381">
    <property type="component" value="Unassembled WGS sequence"/>
</dbReference>
<evidence type="ECO:0000313" key="3">
    <source>
        <dbReference type="Proteomes" id="UP000298381"/>
    </source>
</evidence>
<dbReference type="InterPro" id="IPR021778">
    <property type="entry name" value="Se/S_carrier-like"/>
</dbReference>
<proteinExistence type="predicted"/>
<dbReference type="RefSeq" id="WP_135271599.1">
    <property type="nucleotide sequence ID" value="NZ_SRIB01000012.1"/>
</dbReference>
<evidence type="ECO:0000313" key="2">
    <source>
        <dbReference type="EMBL" id="TFZ39501.1"/>
    </source>
</evidence>
<dbReference type="OrthoDB" id="3192849at2"/>
<protein>
    <submittedName>
        <fullName evidence="2">DUF3343 domain-containing protein</fullName>
    </submittedName>
</protein>
<accession>A0A4Z0D181</accession>
<evidence type="ECO:0000259" key="1">
    <source>
        <dbReference type="Pfam" id="PF11823"/>
    </source>
</evidence>
<dbReference type="EMBL" id="SRIB01000012">
    <property type="protein sequence ID" value="TFZ39501.1"/>
    <property type="molecule type" value="Genomic_DNA"/>
</dbReference>